<dbReference type="InterPro" id="IPR027417">
    <property type="entry name" value="P-loop_NTPase"/>
</dbReference>
<dbReference type="EMBL" id="VOFY01000002">
    <property type="protein sequence ID" value="KAA8595019.1"/>
    <property type="molecule type" value="Genomic_DNA"/>
</dbReference>
<dbReference type="SUPFAM" id="SSF55681">
    <property type="entry name" value="Class II aaRS and biotin synthetases"/>
    <property type="match status" value="1"/>
</dbReference>
<dbReference type="InterPro" id="IPR004154">
    <property type="entry name" value="Anticodon-bd"/>
</dbReference>
<dbReference type="Gene3D" id="3.40.50.800">
    <property type="entry name" value="Anticodon-binding domain"/>
    <property type="match status" value="1"/>
</dbReference>
<feature type="compositionally biased region" description="Gly residues" evidence="1">
    <location>
        <begin position="212"/>
        <end position="221"/>
    </location>
</feature>
<dbReference type="InterPro" id="IPR042064">
    <property type="entry name" value="POLG2_C"/>
</dbReference>
<sequence>MWSATWPKEVRQLAEDFLKDYIQINIGAMQLSANHNILQIVDVCNDMEKEDNQQERDWVLNEFRYGKAPILIATDVASRGLDVEDVKFVINYDYPNSSEDYIHRIGRTARSQKTGTAYTFFTPNNMKQASDLISVLREANQAINPKLIQMAEDRGGRGRGGRGGYKDDRRDRYSGGGRSNFGGSSYRDRDSDRGFSNGPKSAFGGNKAQNGGSYGGNGGNSSGSYGNNNYSNSNGQGNFSTPGNQAGAFGNQSFQGPPQFGGMQRVTQNGMNHPPFPFNSQPPPQAQQPPPPPPMCRIILAQQHTKRHSSTSSSEDLDKVRTLLQLCVDRYFVLPGQTNTELFQLGLSCSYGPLGMELRRNLLDQWWHSVTRSTAQVFGINTLSSSKDTATGGRGQLRIVESENVKRLLEQQDLSKEQLILNIQSLIQKSTSLRTNFLHGALEQFVPSLELVNRKLPFGLAETGLCFQPSDGSGCPVEVTQTSLVWFCSPRTSSQWLDHWTRHRLKWWRKFALSPSDFSSSEVPEEEREQEASRGVRIIYRFPWGQEPLETLWSRGNTELLQTHKGVRSKLQCRDSRKSVPHVVSVTGNMDRGVMAFLSNSLQHLKKEDSKQKLLQRKVLKLHPVLAPVKVALDIGRGATVELRQVCEGLLQEFMEAKISAWPGYLETMPMSMEQLNAKYDEMGVLFTVVISENTLESGLLQVRSRDTTIKETKHISEIKSFLSRYISAADNI</sequence>
<comment type="caution">
    <text evidence="3">The sequence shown here is derived from an EMBL/GenBank/DDBJ whole genome shotgun (WGS) entry which is preliminary data.</text>
</comment>
<dbReference type="SUPFAM" id="SSF52954">
    <property type="entry name" value="Class II aaRS ABD-related"/>
    <property type="match status" value="1"/>
</dbReference>
<reference evidence="3 4" key="1">
    <citation type="submission" date="2019-08" db="EMBL/GenBank/DDBJ databases">
        <title>A chromosome-level genome assembly, high-density linkage maps, and genome scans reveal the genomic architecture of hybrid incompatibilities underlying speciation via character displacement in darters (Percidae: Etheostominae).</title>
        <authorList>
            <person name="Moran R.L."/>
            <person name="Catchen J.M."/>
            <person name="Fuller R.C."/>
        </authorList>
    </citation>
    <scope>NUCLEOTIDE SEQUENCE [LARGE SCALE GENOMIC DNA]</scope>
    <source>
        <strain evidence="3">EspeVRDwgs_2016</strain>
        <tissue evidence="3">Muscle</tissue>
    </source>
</reference>
<feature type="compositionally biased region" description="Pro residues" evidence="1">
    <location>
        <begin position="274"/>
        <end position="295"/>
    </location>
</feature>
<protein>
    <recommendedName>
        <fullName evidence="2">Helicase C-terminal domain-containing protein</fullName>
    </recommendedName>
</protein>
<feature type="region of interest" description="Disordered" evidence="1">
    <location>
        <begin position="148"/>
        <end position="296"/>
    </location>
</feature>
<evidence type="ECO:0000313" key="4">
    <source>
        <dbReference type="Proteomes" id="UP000327493"/>
    </source>
</evidence>
<dbReference type="InterPro" id="IPR001650">
    <property type="entry name" value="Helicase_C-like"/>
</dbReference>
<evidence type="ECO:0000259" key="2">
    <source>
        <dbReference type="PROSITE" id="PS51194"/>
    </source>
</evidence>
<dbReference type="PROSITE" id="PS51194">
    <property type="entry name" value="HELICASE_CTER"/>
    <property type="match status" value="1"/>
</dbReference>
<evidence type="ECO:0000256" key="1">
    <source>
        <dbReference type="SAM" id="MobiDB-lite"/>
    </source>
</evidence>
<feature type="compositionally biased region" description="Low complexity" evidence="1">
    <location>
        <begin position="222"/>
        <end position="238"/>
    </location>
</feature>
<dbReference type="Gene3D" id="3.40.50.300">
    <property type="entry name" value="P-loop containing nucleotide triphosphate hydrolases"/>
    <property type="match status" value="1"/>
</dbReference>
<evidence type="ECO:0000313" key="3">
    <source>
        <dbReference type="EMBL" id="KAA8595019.1"/>
    </source>
</evidence>
<feature type="domain" description="Helicase C-terminal" evidence="2">
    <location>
        <begin position="1"/>
        <end position="151"/>
    </location>
</feature>
<dbReference type="SUPFAM" id="SSF52540">
    <property type="entry name" value="P-loop containing nucleoside triphosphate hydrolases"/>
    <property type="match status" value="1"/>
</dbReference>
<dbReference type="Proteomes" id="UP000327493">
    <property type="component" value="Chromosome 2"/>
</dbReference>
<gene>
    <name evidence="3" type="ORF">FQN60_012154</name>
</gene>
<dbReference type="InterPro" id="IPR036621">
    <property type="entry name" value="Anticodon-bd_dom_sf"/>
</dbReference>
<organism evidence="3 4">
    <name type="scientific">Etheostoma spectabile</name>
    <name type="common">orangethroat darter</name>
    <dbReference type="NCBI Taxonomy" id="54343"/>
    <lineage>
        <taxon>Eukaryota</taxon>
        <taxon>Metazoa</taxon>
        <taxon>Chordata</taxon>
        <taxon>Craniata</taxon>
        <taxon>Vertebrata</taxon>
        <taxon>Euteleostomi</taxon>
        <taxon>Actinopterygii</taxon>
        <taxon>Neopterygii</taxon>
        <taxon>Teleostei</taxon>
        <taxon>Neoteleostei</taxon>
        <taxon>Acanthomorphata</taxon>
        <taxon>Eupercaria</taxon>
        <taxon>Perciformes</taxon>
        <taxon>Percoidei</taxon>
        <taxon>Percidae</taxon>
        <taxon>Etheostomatinae</taxon>
        <taxon>Etheostoma</taxon>
    </lineage>
</organism>
<feature type="compositionally biased region" description="Basic and acidic residues" evidence="1">
    <location>
        <begin position="164"/>
        <end position="173"/>
    </location>
</feature>
<dbReference type="AlphaFoldDB" id="A0A5J5DP24"/>
<dbReference type="CDD" id="cd02426">
    <property type="entry name" value="Pol_gamma_b_Cterm"/>
    <property type="match status" value="1"/>
</dbReference>
<dbReference type="CDD" id="cd18787">
    <property type="entry name" value="SF2_C_DEAD"/>
    <property type="match status" value="1"/>
</dbReference>
<proteinExistence type="predicted"/>
<dbReference type="Pfam" id="PF00271">
    <property type="entry name" value="Helicase_C"/>
    <property type="match status" value="1"/>
</dbReference>
<feature type="compositionally biased region" description="Polar residues" evidence="1">
    <location>
        <begin position="239"/>
        <end position="256"/>
    </location>
</feature>
<accession>A0A5J5DP24</accession>
<name>A0A5J5DP24_9PERO</name>
<dbReference type="Pfam" id="PF03129">
    <property type="entry name" value="HGTP_anticodon"/>
    <property type="match status" value="1"/>
</dbReference>
<dbReference type="InterPro" id="IPR045864">
    <property type="entry name" value="aa-tRNA-synth_II/BPL/LPL"/>
</dbReference>
<dbReference type="PANTHER" id="PTHR47958">
    <property type="entry name" value="ATP-DEPENDENT RNA HELICASE DBP3"/>
    <property type="match status" value="1"/>
</dbReference>
<keyword evidence="4" id="KW-1185">Reference proteome</keyword>
<dbReference type="SMART" id="SM00490">
    <property type="entry name" value="HELICc"/>
    <property type="match status" value="1"/>
</dbReference>
<dbReference type="Gene3D" id="3.30.930.10">
    <property type="entry name" value="Bira Bifunctional Protein, Domain 2"/>
    <property type="match status" value="1"/>
</dbReference>